<feature type="transmembrane region" description="Helical" evidence="1">
    <location>
        <begin position="12"/>
        <end position="35"/>
    </location>
</feature>
<dbReference type="PATRIC" id="fig|106592.7.peg.3384"/>
<gene>
    <name evidence="3" type="ORF">AC244_08570</name>
</gene>
<evidence type="ECO:0000313" key="4">
    <source>
        <dbReference type="Proteomes" id="UP000037425"/>
    </source>
</evidence>
<proteinExistence type="predicted"/>
<dbReference type="RefSeq" id="WP_053248321.1">
    <property type="nucleotide sequence ID" value="NZ_LGAP01000002.1"/>
</dbReference>
<protein>
    <recommendedName>
        <fullName evidence="2">HPP transmembrane region domain-containing protein</fullName>
    </recommendedName>
</protein>
<keyword evidence="1" id="KW-1133">Transmembrane helix</keyword>
<dbReference type="AlphaFoldDB" id="A0A0L8C3B2"/>
<feature type="transmembrane region" description="Helical" evidence="1">
    <location>
        <begin position="68"/>
        <end position="86"/>
    </location>
</feature>
<dbReference type="InterPro" id="IPR058581">
    <property type="entry name" value="TM_HPP"/>
</dbReference>
<organism evidence="3 4">
    <name type="scientific">Ensifer adhaerens</name>
    <name type="common">Sinorhizobium morelense</name>
    <dbReference type="NCBI Taxonomy" id="106592"/>
    <lineage>
        <taxon>Bacteria</taxon>
        <taxon>Pseudomonadati</taxon>
        <taxon>Pseudomonadota</taxon>
        <taxon>Alphaproteobacteria</taxon>
        <taxon>Hyphomicrobiales</taxon>
        <taxon>Rhizobiaceae</taxon>
        <taxon>Sinorhizobium/Ensifer group</taxon>
        <taxon>Ensifer</taxon>
    </lineage>
</organism>
<feature type="transmembrane region" description="Helical" evidence="1">
    <location>
        <begin position="91"/>
        <end position="110"/>
    </location>
</feature>
<dbReference type="OrthoDB" id="9811720at2"/>
<feature type="domain" description="HPP transmembrane region" evidence="2">
    <location>
        <begin position="11"/>
        <end position="158"/>
    </location>
</feature>
<accession>A0A0L8C3B2</accession>
<evidence type="ECO:0000259" key="2">
    <source>
        <dbReference type="Pfam" id="PF04982"/>
    </source>
</evidence>
<dbReference type="Pfam" id="PF04982">
    <property type="entry name" value="TM_HPP"/>
    <property type="match status" value="1"/>
</dbReference>
<comment type="caution">
    <text evidence="3">The sequence shown here is derived from an EMBL/GenBank/DDBJ whole genome shotgun (WGS) entry which is preliminary data.</text>
</comment>
<keyword evidence="1" id="KW-0472">Membrane</keyword>
<dbReference type="PANTHER" id="PTHR33741:SF5">
    <property type="entry name" value="TRANSMEMBRANE PROTEIN DDB_G0269096-RELATED"/>
    <property type="match status" value="1"/>
</dbReference>
<sequence>MRHFFFRHQPPIHISRGLVAGIGGVVAIATVGALTNIVGEPLLMAPFGASCVLIFSVAGSPLSQPANVVGGHFIATLVGLIMRAIFPNEWWAVGLAVGAAIALMAALRITHPPAGANPLVVFASDPGFEFLLFPVFTGSLVLVGVGTLFHRFGKVEYPLLRKPA</sequence>
<dbReference type="PANTHER" id="PTHR33741">
    <property type="entry name" value="TRANSMEMBRANE PROTEIN DDB_G0269096-RELATED"/>
    <property type="match status" value="1"/>
</dbReference>
<evidence type="ECO:0000256" key="1">
    <source>
        <dbReference type="SAM" id="Phobius"/>
    </source>
</evidence>
<dbReference type="InterPro" id="IPR007065">
    <property type="entry name" value="HPP"/>
</dbReference>
<dbReference type="Proteomes" id="UP000037425">
    <property type="component" value="Unassembled WGS sequence"/>
</dbReference>
<dbReference type="EMBL" id="LGAP01000002">
    <property type="protein sequence ID" value="KOF21381.1"/>
    <property type="molecule type" value="Genomic_DNA"/>
</dbReference>
<keyword evidence="1" id="KW-0812">Transmembrane</keyword>
<name>A0A0L8C3B2_ENSAD</name>
<evidence type="ECO:0000313" key="3">
    <source>
        <dbReference type="EMBL" id="KOF21381.1"/>
    </source>
</evidence>
<reference evidence="4" key="1">
    <citation type="submission" date="2015-07" db="EMBL/GenBank/DDBJ databases">
        <title>Whole genome sequence of an Ensifer adhaerens strain isolated from a cave pool in the Wind Cave National Park.</title>
        <authorList>
            <person name="Eng W.W.H."/>
            <person name="Gan H.M."/>
            <person name="Barton H.A."/>
            <person name="Savka M.A."/>
        </authorList>
    </citation>
    <scope>NUCLEOTIDE SEQUENCE [LARGE SCALE GENOMIC DNA]</scope>
    <source>
        <strain evidence="4">SD006</strain>
    </source>
</reference>
<feature type="transmembrane region" description="Helical" evidence="1">
    <location>
        <begin position="130"/>
        <end position="152"/>
    </location>
</feature>